<evidence type="ECO:0000256" key="6">
    <source>
        <dbReference type="ARBA" id="ARBA00022842"/>
    </source>
</evidence>
<evidence type="ECO:0000256" key="9">
    <source>
        <dbReference type="ARBA" id="ARBA00052017"/>
    </source>
</evidence>
<dbReference type="GO" id="GO:0036220">
    <property type="term" value="F:ITP diphosphatase activity"/>
    <property type="evidence" value="ECO:0007669"/>
    <property type="project" value="UniProtKB-UniRule"/>
</dbReference>
<dbReference type="EMBL" id="AYYQ01000027">
    <property type="protein sequence ID" value="KRM68394.1"/>
    <property type="molecule type" value="Genomic_DNA"/>
</dbReference>
<dbReference type="GO" id="GO:0046872">
    <property type="term" value="F:metal ion binding"/>
    <property type="evidence" value="ECO:0007669"/>
    <property type="project" value="UniProtKB-KW"/>
</dbReference>
<feature type="active site" description="Proton acceptor" evidence="10">
    <location>
        <position position="71"/>
    </location>
</feature>
<dbReference type="NCBIfam" id="NF011397">
    <property type="entry name" value="PRK14822.1"/>
    <property type="match status" value="1"/>
</dbReference>
<keyword evidence="7 10" id="KW-0546">Nucleotide metabolism</keyword>
<accession>A0A0R2ANY9</accession>
<keyword evidence="13" id="KW-1185">Reference proteome</keyword>
<evidence type="ECO:0000313" key="12">
    <source>
        <dbReference type="EMBL" id="KRM68394.1"/>
    </source>
</evidence>
<comment type="caution">
    <text evidence="12">The sequence shown here is derived from an EMBL/GenBank/DDBJ whole genome shotgun (WGS) entry which is preliminary data.</text>
</comment>
<dbReference type="InterPro" id="IPR002637">
    <property type="entry name" value="RdgB/HAM1"/>
</dbReference>
<evidence type="ECO:0000256" key="4">
    <source>
        <dbReference type="ARBA" id="ARBA00022741"/>
    </source>
</evidence>
<feature type="binding site" evidence="10">
    <location>
        <position position="71"/>
    </location>
    <ligand>
        <name>Mg(2+)</name>
        <dbReference type="ChEBI" id="CHEBI:18420"/>
    </ligand>
</feature>
<keyword evidence="6 10" id="KW-0460">Magnesium</keyword>
<dbReference type="Gene3D" id="3.90.950.10">
    <property type="match status" value="1"/>
</dbReference>
<dbReference type="OrthoDB" id="9807456at2"/>
<dbReference type="GO" id="GO:0036222">
    <property type="term" value="F:XTP diphosphatase activity"/>
    <property type="evidence" value="ECO:0007669"/>
    <property type="project" value="UniProtKB-UniRule"/>
</dbReference>
<name>A0A0R2ANY9_9LACO</name>
<dbReference type="EC" id="3.6.1.66" evidence="10"/>
<comment type="function">
    <text evidence="10">Pyrophosphatase that catalyzes the hydrolysis of nucleoside triphosphates to their monophosphate derivatives, with a high preference for the non-canonical purine nucleotides XTP (xanthosine triphosphate), dITP (deoxyinosine triphosphate) and ITP. Seems to function as a house-cleaning enzyme that removes non-canonical purine nucleotides from the nucleotide pool, thus preventing their incorporation into DNA/RNA and avoiding chromosomal lesions.</text>
</comment>
<evidence type="ECO:0000256" key="7">
    <source>
        <dbReference type="ARBA" id="ARBA00023080"/>
    </source>
</evidence>
<evidence type="ECO:0000313" key="13">
    <source>
        <dbReference type="Proteomes" id="UP000052012"/>
    </source>
</evidence>
<evidence type="ECO:0000256" key="8">
    <source>
        <dbReference type="ARBA" id="ARBA00051875"/>
    </source>
</evidence>
<dbReference type="Pfam" id="PF01725">
    <property type="entry name" value="Ham1p_like"/>
    <property type="match status" value="1"/>
</dbReference>
<feature type="binding site" evidence="10">
    <location>
        <begin position="151"/>
        <end position="154"/>
    </location>
    <ligand>
        <name>substrate</name>
    </ligand>
</feature>
<dbReference type="AlphaFoldDB" id="A0A0R2ANY9"/>
<dbReference type="RefSeq" id="WP_054658308.1">
    <property type="nucleotide sequence ID" value="NZ_AYYQ01000027.1"/>
</dbReference>
<dbReference type="Proteomes" id="UP000052012">
    <property type="component" value="Unassembled WGS sequence"/>
</dbReference>
<feature type="binding site" evidence="10">
    <location>
        <position position="174"/>
    </location>
    <ligand>
        <name>substrate</name>
    </ligand>
</feature>
<keyword evidence="5 10" id="KW-0378">Hydrolase</keyword>
<comment type="catalytic activity">
    <reaction evidence="10">
        <text>ITP + H2O = IMP + diphosphate + H(+)</text>
        <dbReference type="Rhea" id="RHEA:29399"/>
        <dbReference type="ChEBI" id="CHEBI:15377"/>
        <dbReference type="ChEBI" id="CHEBI:15378"/>
        <dbReference type="ChEBI" id="CHEBI:33019"/>
        <dbReference type="ChEBI" id="CHEBI:58053"/>
        <dbReference type="ChEBI" id="CHEBI:61402"/>
        <dbReference type="EC" id="3.6.1.66"/>
    </reaction>
</comment>
<feature type="binding site" evidence="10">
    <location>
        <begin position="179"/>
        <end position="180"/>
    </location>
    <ligand>
        <name>substrate</name>
    </ligand>
</feature>
<evidence type="ECO:0000256" key="2">
    <source>
        <dbReference type="ARBA" id="ARBA00011738"/>
    </source>
</evidence>
<feature type="binding site" evidence="10">
    <location>
        <position position="72"/>
    </location>
    <ligand>
        <name>substrate</name>
    </ligand>
</feature>
<dbReference type="GO" id="GO:0009117">
    <property type="term" value="P:nucleotide metabolic process"/>
    <property type="evidence" value="ECO:0007669"/>
    <property type="project" value="UniProtKB-KW"/>
</dbReference>
<proteinExistence type="inferred from homology"/>
<dbReference type="HAMAP" id="MF_01405">
    <property type="entry name" value="Non_canon_purine_NTPase"/>
    <property type="match status" value="1"/>
</dbReference>
<dbReference type="STRING" id="1423781.FD06_GL001173"/>
<comment type="cofactor">
    <cofactor evidence="10">
        <name>Mg(2+)</name>
        <dbReference type="ChEBI" id="CHEBI:18420"/>
    </cofactor>
    <text evidence="10">Binds 1 Mg(2+) ion per subunit.</text>
</comment>
<dbReference type="InterPro" id="IPR020922">
    <property type="entry name" value="dITP/XTP_pyrophosphatase"/>
</dbReference>
<reference evidence="12 13" key="1">
    <citation type="journal article" date="2015" name="Genome Announc.">
        <title>Expanding the biotechnology potential of lactobacilli through comparative genomics of 213 strains and associated genera.</title>
        <authorList>
            <person name="Sun Z."/>
            <person name="Harris H.M."/>
            <person name="McCann A."/>
            <person name="Guo C."/>
            <person name="Argimon S."/>
            <person name="Zhang W."/>
            <person name="Yang X."/>
            <person name="Jeffery I.B."/>
            <person name="Cooney J.C."/>
            <person name="Kagawa T.F."/>
            <person name="Liu W."/>
            <person name="Song Y."/>
            <person name="Salvetti E."/>
            <person name="Wrobel A."/>
            <person name="Rasinkangas P."/>
            <person name="Parkhill J."/>
            <person name="Rea M.C."/>
            <person name="O'Sullivan O."/>
            <person name="Ritari J."/>
            <person name="Douillard F.P."/>
            <person name="Paul Ross R."/>
            <person name="Yang R."/>
            <person name="Briner A.E."/>
            <person name="Felis G.E."/>
            <person name="de Vos W.M."/>
            <person name="Barrangou R."/>
            <person name="Klaenhammer T.R."/>
            <person name="Caufield P.W."/>
            <person name="Cui Y."/>
            <person name="Zhang H."/>
            <person name="O'Toole P.W."/>
        </authorList>
    </citation>
    <scope>NUCLEOTIDE SEQUENCE [LARGE SCALE GENOMIC DNA]</scope>
    <source>
        <strain evidence="12 13">DSM 23829</strain>
    </source>
</reference>
<comment type="caution">
    <text evidence="10">Lacks conserved residue(s) required for the propagation of feature annotation.</text>
</comment>
<organism evidence="12 13">
    <name type="scientific">Apilactobacillus ozensis DSM 23829 = JCM 17196</name>
    <dbReference type="NCBI Taxonomy" id="1423781"/>
    <lineage>
        <taxon>Bacteria</taxon>
        <taxon>Bacillati</taxon>
        <taxon>Bacillota</taxon>
        <taxon>Bacilli</taxon>
        <taxon>Lactobacillales</taxon>
        <taxon>Lactobacillaceae</taxon>
        <taxon>Apilactobacillus</taxon>
    </lineage>
</organism>
<comment type="catalytic activity">
    <reaction evidence="9 10">
        <text>XTP + H2O = XMP + diphosphate + H(+)</text>
        <dbReference type="Rhea" id="RHEA:28610"/>
        <dbReference type="ChEBI" id="CHEBI:15377"/>
        <dbReference type="ChEBI" id="CHEBI:15378"/>
        <dbReference type="ChEBI" id="CHEBI:33019"/>
        <dbReference type="ChEBI" id="CHEBI:57464"/>
        <dbReference type="ChEBI" id="CHEBI:61314"/>
        <dbReference type="EC" id="3.6.1.66"/>
    </reaction>
</comment>
<dbReference type="SUPFAM" id="SSF52972">
    <property type="entry name" value="ITPase-like"/>
    <property type="match status" value="1"/>
</dbReference>
<dbReference type="GO" id="GO:0000166">
    <property type="term" value="F:nucleotide binding"/>
    <property type="evidence" value="ECO:0007669"/>
    <property type="project" value="UniProtKB-KW"/>
</dbReference>
<evidence type="ECO:0000256" key="1">
    <source>
        <dbReference type="ARBA" id="ARBA00008023"/>
    </source>
</evidence>
<dbReference type="PATRIC" id="fig|1423781.4.peg.1215"/>
<dbReference type="GO" id="GO:0017111">
    <property type="term" value="F:ribonucleoside triphosphate phosphatase activity"/>
    <property type="evidence" value="ECO:0007669"/>
    <property type="project" value="InterPro"/>
</dbReference>
<protein>
    <recommendedName>
        <fullName evidence="10">dITP/XTP pyrophosphatase</fullName>
        <ecNumber evidence="10">3.6.1.66</ecNumber>
    </recommendedName>
    <alternativeName>
        <fullName evidence="10">Non-canonical purine NTP pyrophosphatase</fullName>
    </alternativeName>
    <alternativeName>
        <fullName evidence="10">Non-standard purine NTP pyrophosphatase</fullName>
    </alternativeName>
    <alternativeName>
        <fullName evidence="10">Nucleoside-triphosphate diphosphatase</fullName>
    </alternativeName>
    <alternativeName>
        <fullName evidence="10">Nucleoside-triphosphate pyrophosphatase</fullName>
        <shortName evidence="10">NTPase</shortName>
    </alternativeName>
</protein>
<dbReference type="GO" id="GO:0035870">
    <property type="term" value="F:dITP diphosphatase activity"/>
    <property type="evidence" value="ECO:0007669"/>
    <property type="project" value="UniProtKB-UniRule"/>
</dbReference>
<keyword evidence="3 10" id="KW-0479">Metal-binding</keyword>
<dbReference type="CDD" id="cd00515">
    <property type="entry name" value="HAM1"/>
    <property type="match status" value="1"/>
</dbReference>
<comment type="catalytic activity">
    <reaction evidence="8 10">
        <text>dITP + H2O = dIMP + diphosphate + H(+)</text>
        <dbReference type="Rhea" id="RHEA:28342"/>
        <dbReference type="ChEBI" id="CHEBI:15377"/>
        <dbReference type="ChEBI" id="CHEBI:15378"/>
        <dbReference type="ChEBI" id="CHEBI:33019"/>
        <dbReference type="ChEBI" id="CHEBI:61194"/>
        <dbReference type="ChEBI" id="CHEBI:61382"/>
        <dbReference type="EC" id="3.6.1.66"/>
    </reaction>
</comment>
<dbReference type="GO" id="GO:0009146">
    <property type="term" value="P:purine nucleoside triphosphate catabolic process"/>
    <property type="evidence" value="ECO:0007669"/>
    <property type="project" value="UniProtKB-UniRule"/>
</dbReference>
<dbReference type="NCBIfam" id="TIGR00042">
    <property type="entry name" value="RdgB/HAM1 family non-canonical purine NTP pyrophosphatase"/>
    <property type="match status" value="1"/>
</dbReference>
<comment type="subunit">
    <text evidence="2 10">Homodimer.</text>
</comment>
<dbReference type="PANTHER" id="PTHR11067">
    <property type="entry name" value="INOSINE TRIPHOSPHATE PYROPHOSPHATASE/HAM1 PROTEIN"/>
    <property type="match status" value="1"/>
</dbReference>
<dbReference type="PANTHER" id="PTHR11067:SF9">
    <property type="entry name" value="INOSINE TRIPHOSPHATE PYROPHOSPHATASE"/>
    <property type="match status" value="1"/>
</dbReference>
<evidence type="ECO:0000256" key="10">
    <source>
        <dbReference type="HAMAP-Rule" id="MF_01405"/>
    </source>
</evidence>
<dbReference type="InterPro" id="IPR029001">
    <property type="entry name" value="ITPase-like_fam"/>
</dbReference>
<gene>
    <name evidence="12" type="ORF">FD06_GL001173</name>
</gene>
<evidence type="ECO:0000256" key="5">
    <source>
        <dbReference type="ARBA" id="ARBA00022801"/>
    </source>
</evidence>
<dbReference type="FunFam" id="3.90.950.10:FF:000001">
    <property type="entry name" value="dITP/XTP pyrophosphatase"/>
    <property type="match status" value="1"/>
</dbReference>
<feature type="binding site" evidence="10">
    <location>
        <begin position="9"/>
        <end position="14"/>
    </location>
    <ligand>
        <name>substrate</name>
    </ligand>
</feature>
<comment type="similarity">
    <text evidence="1 10 11">Belongs to the HAM1 NTPase family.</text>
</comment>
<sequence length="197" mass="21703">MTSEVVLATNNVNKAREFREMFKPLGITIKTLKDFPNVESIAETGDSFEENAILKAQHLHNQTNLPVIADDSGLQVLSLNGAPGIYSARYAGDHDDDANNQKLLKELSNKTNRDAQFVTCLVLVTKDNSKIVVYGCLNGEIIDHSVGSNGFGYDPLFYVSSKGKTLAEMSDEEKNSISHRGKALNKLLNIIENNFLN</sequence>
<dbReference type="GO" id="GO:0005829">
    <property type="term" value="C:cytosol"/>
    <property type="evidence" value="ECO:0007669"/>
    <property type="project" value="TreeGrafter"/>
</dbReference>
<evidence type="ECO:0000256" key="11">
    <source>
        <dbReference type="RuleBase" id="RU003781"/>
    </source>
</evidence>
<evidence type="ECO:0000256" key="3">
    <source>
        <dbReference type="ARBA" id="ARBA00022723"/>
    </source>
</evidence>
<keyword evidence="4 10" id="KW-0547">Nucleotide-binding</keyword>